<sequence>MLHYSSIDMDLFSLSPLAALLFCTSLTLIFLFSFFPLSKHKSPNANLPPGKVGYPMIGETLQYLLFFQKGQQDKFISERRTKYSSDVFLTSLFGHEMFFFCGPAANKFLFSNENKLVASWWPKAIDKLFYSDPSVSSTSIVVKSKLSRELIAVFLKPNTVQSFTATMDRVAREHIEKYWEPEAGGEVVVYEAAKKYTFDLACKLLAGIENPEHWTEFHDKFASVLAGMTSVPIDLPGTTFRKAIKDARFVSEKLVSIVKERKAMLEKEENPTIPDLVSGYLLTPDENGKFRTVEDTAEKIMGIMIGGFETTSMALTYTIKNLAELPHIYQEVYKEVMEIAKAKGPGELLSWSDIQKMRNTWNVVCEVMRLAPPAQIAFKEALTDFTFDGYRIPKESKVCWSFHSTHKDPAYFPNPEKFDPNRFEGNGPAPYTFVPFGGGQRMCPGKEYARIEILVFIYNLVKKFHWKKLIPNDKIIFKSPERGLPICLKPHET</sequence>
<organism evidence="1 2">
    <name type="scientific">Vaccinium darrowii</name>
    <dbReference type="NCBI Taxonomy" id="229202"/>
    <lineage>
        <taxon>Eukaryota</taxon>
        <taxon>Viridiplantae</taxon>
        <taxon>Streptophyta</taxon>
        <taxon>Embryophyta</taxon>
        <taxon>Tracheophyta</taxon>
        <taxon>Spermatophyta</taxon>
        <taxon>Magnoliopsida</taxon>
        <taxon>eudicotyledons</taxon>
        <taxon>Gunneridae</taxon>
        <taxon>Pentapetalae</taxon>
        <taxon>asterids</taxon>
        <taxon>Ericales</taxon>
        <taxon>Ericaceae</taxon>
        <taxon>Vaccinioideae</taxon>
        <taxon>Vaccinieae</taxon>
        <taxon>Vaccinium</taxon>
    </lineage>
</organism>
<keyword evidence="2" id="KW-1185">Reference proteome</keyword>
<name>A0ACB7WW38_9ERIC</name>
<dbReference type="Proteomes" id="UP000828048">
    <property type="component" value="Chromosome 2"/>
</dbReference>
<evidence type="ECO:0000313" key="1">
    <source>
        <dbReference type="EMBL" id="KAH7832824.1"/>
    </source>
</evidence>
<evidence type="ECO:0000313" key="2">
    <source>
        <dbReference type="Proteomes" id="UP000828048"/>
    </source>
</evidence>
<comment type="caution">
    <text evidence="1">The sequence shown here is derived from an EMBL/GenBank/DDBJ whole genome shotgun (WGS) entry which is preliminary data.</text>
</comment>
<dbReference type="EMBL" id="CM037152">
    <property type="protein sequence ID" value="KAH7832824.1"/>
    <property type="molecule type" value="Genomic_DNA"/>
</dbReference>
<reference evidence="1 2" key="1">
    <citation type="journal article" date="2021" name="Hortic Res">
        <title>High-quality reference genome and annotation aids understanding of berry development for evergreen blueberry (Vaccinium darrowii).</title>
        <authorList>
            <person name="Yu J."/>
            <person name="Hulse-Kemp A.M."/>
            <person name="Babiker E."/>
            <person name="Staton M."/>
        </authorList>
    </citation>
    <scope>NUCLEOTIDE SEQUENCE [LARGE SCALE GENOMIC DNA]</scope>
    <source>
        <strain evidence="2">cv. NJ 8807/NJ 8810</strain>
        <tissue evidence="1">Young leaf</tissue>
    </source>
</reference>
<protein>
    <submittedName>
        <fullName evidence="1">Uncharacterized protein</fullName>
    </submittedName>
</protein>
<accession>A0ACB7WW38</accession>
<proteinExistence type="predicted"/>
<gene>
    <name evidence="1" type="ORF">Vadar_000332</name>
</gene>